<keyword evidence="2" id="KW-1185">Reference proteome</keyword>
<sequence length="167" mass="19186">MSVRAMVWFQGNGQDANEKGTYVFAHGGGDPEWIIPMLLKAHDLGRTPVKGVAWPDREYDESWKMGRAGYAASLFCSADPKGLQVDTYPLLDEGRLYGDLDYLYVVRPVVGDDRRYTWHVEVRVPTRAFLDEPIPENTRVLARRQPVAKLARYYRRKAERRRSARVA</sequence>
<name>A0A518H9M2_9BACT</name>
<organism evidence="1 2">
    <name type="scientific">Tautonia plasticadhaerens</name>
    <dbReference type="NCBI Taxonomy" id="2527974"/>
    <lineage>
        <taxon>Bacteria</taxon>
        <taxon>Pseudomonadati</taxon>
        <taxon>Planctomycetota</taxon>
        <taxon>Planctomycetia</taxon>
        <taxon>Isosphaerales</taxon>
        <taxon>Isosphaeraceae</taxon>
        <taxon>Tautonia</taxon>
    </lineage>
</organism>
<reference evidence="1 2" key="1">
    <citation type="submission" date="2019-02" db="EMBL/GenBank/DDBJ databases">
        <title>Deep-cultivation of Planctomycetes and their phenomic and genomic characterization uncovers novel biology.</title>
        <authorList>
            <person name="Wiegand S."/>
            <person name="Jogler M."/>
            <person name="Boedeker C."/>
            <person name="Pinto D."/>
            <person name="Vollmers J."/>
            <person name="Rivas-Marin E."/>
            <person name="Kohn T."/>
            <person name="Peeters S.H."/>
            <person name="Heuer A."/>
            <person name="Rast P."/>
            <person name="Oberbeckmann S."/>
            <person name="Bunk B."/>
            <person name="Jeske O."/>
            <person name="Meyerdierks A."/>
            <person name="Storesund J.E."/>
            <person name="Kallscheuer N."/>
            <person name="Luecker S."/>
            <person name="Lage O.M."/>
            <person name="Pohl T."/>
            <person name="Merkel B.J."/>
            <person name="Hornburger P."/>
            <person name="Mueller R.-W."/>
            <person name="Bruemmer F."/>
            <person name="Labrenz M."/>
            <person name="Spormann A.M."/>
            <person name="Op den Camp H."/>
            <person name="Overmann J."/>
            <person name="Amann R."/>
            <person name="Jetten M.S.M."/>
            <person name="Mascher T."/>
            <person name="Medema M.H."/>
            <person name="Devos D.P."/>
            <person name="Kaster A.-K."/>
            <person name="Ovreas L."/>
            <person name="Rohde M."/>
            <person name="Galperin M.Y."/>
            <person name="Jogler C."/>
        </authorList>
    </citation>
    <scope>NUCLEOTIDE SEQUENCE [LARGE SCALE GENOMIC DNA]</scope>
    <source>
        <strain evidence="1 2">ElP</strain>
    </source>
</reference>
<evidence type="ECO:0000313" key="2">
    <source>
        <dbReference type="Proteomes" id="UP000317835"/>
    </source>
</evidence>
<protein>
    <submittedName>
        <fullName evidence="1">Uncharacterized protein</fullName>
    </submittedName>
</protein>
<dbReference type="AlphaFoldDB" id="A0A518H9M2"/>
<accession>A0A518H9M2</accession>
<dbReference type="Proteomes" id="UP000317835">
    <property type="component" value="Chromosome"/>
</dbReference>
<dbReference type="RefSeq" id="WP_145275468.1">
    <property type="nucleotide sequence ID" value="NZ_CP036426.1"/>
</dbReference>
<evidence type="ECO:0000313" key="1">
    <source>
        <dbReference type="EMBL" id="QDV37541.1"/>
    </source>
</evidence>
<gene>
    <name evidence="1" type="ORF">ElP_54810</name>
</gene>
<proteinExistence type="predicted"/>
<dbReference type="EMBL" id="CP036426">
    <property type="protein sequence ID" value="QDV37541.1"/>
    <property type="molecule type" value="Genomic_DNA"/>
</dbReference>
<dbReference type="KEGG" id="tpla:ElP_54810"/>